<accession>A0ABD3GTQ0</accession>
<organism evidence="6 7">
    <name type="scientific">Riccia sorocarpa</name>
    <dbReference type="NCBI Taxonomy" id="122646"/>
    <lineage>
        <taxon>Eukaryota</taxon>
        <taxon>Viridiplantae</taxon>
        <taxon>Streptophyta</taxon>
        <taxon>Embryophyta</taxon>
        <taxon>Marchantiophyta</taxon>
        <taxon>Marchantiopsida</taxon>
        <taxon>Marchantiidae</taxon>
        <taxon>Marchantiales</taxon>
        <taxon>Ricciaceae</taxon>
        <taxon>Riccia</taxon>
    </lineage>
</organism>
<comment type="catalytic activity">
    <reaction evidence="5">
        <text>a (2E,4Z)-dienoyl-CoA + NADPH + H(+) = a 4,5-saturated-(3E)-enoyl-CoA + NADP(+)</text>
        <dbReference type="Rhea" id="RHEA:61892"/>
        <dbReference type="ChEBI" id="CHEBI:15378"/>
        <dbReference type="ChEBI" id="CHEBI:57783"/>
        <dbReference type="ChEBI" id="CHEBI:58349"/>
        <dbReference type="ChEBI" id="CHEBI:85099"/>
        <dbReference type="ChEBI" id="CHEBI:85493"/>
        <dbReference type="EC" id="1.3.1.124"/>
    </reaction>
</comment>
<evidence type="ECO:0000256" key="1">
    <source>
        <dbReference type="ARBA" id="ARBA00022857"/>
    </source>
</evidence>
<dbReference type="PANTHER" id="PTHR43296">
    <property type="entry name" value="PEROXISOMAL 2,4-DIENOYL-COA REDUCTASE"/>
    <property type="match status" value="1"/>
</dbReference>
<keyword evidence="7" id="KW-1185">Reference proteome</keyword>
<dbReference type="SUPFAM" id="SSF51735">
    <property type="entry name" value="NAD(P)-binding Rossmann-fold domains"/>
    <property type="match status" value="1"/>
</dbReference>
<evidence type="ECO:0000256" key="2">
    <source>
        <dbReference type="ARBA" id="ARBA00023002"/>
    </source>
</evidence>
<dbReference type="CDD" id="cd05369">
    <property type="entry name" value="TER_DECR_SDR_a"/>
    <property type="match status" value="1"/>
</dbReference>
<comment type="caution">
    <text evidence="6">The sequence shown here is derived from an EMBL/GenBank/DDBJ whole genome shotgun (WGS) entry which is preliminary data.</text>
</comment>
<dbReference type="PRINTS" id="PR00081">
    <property type="entry name" value="GDHRDH"/>
</dbReference>
<dbReference type="FunFam" id="3.40.50.720:FF:000084">
    <property type="entry name" value="Short-chain dehydrogenase reductase"/>
    <property type="match status" value="1"/>
</dbReference>
<dbReference type="Pfam" id="PF13561">
    <property type="entry name" value="adh_short_C2"/>
    <property type="match status" value="1"/>
</dbReference>
<dbReference type="AlphaFoldDB" id="A0ABD3GTQ0"/>
<dbReference type="GO" id="GO:0016491">
    <property type="term" value="F:oxidoreductase activity"/>
    <property type="evidence" value="ECO:0007669"/>
    <property type="project" value="UniProtKB-KW"/>
</dbReference>
<dbReference type="EMBL" id="JBJQOH010000006">
    <property type="protein sequence ID" value="KAL3682343.1"/>
    <property type="molecule type" value="Genomic_DNA"/>
</dbReference>
<evidence type="ECO:0000256" key="5">
    <source>
        <dbReference type="ARBA" id="ARBA00048340"/>
    </source>
</evidence>
<dbReference type="EC" id="1.3.1.124" evidence="3"/>
<keyword evidence="1" id="KW-0521">NADP</keyword>
<reference evidence="6 7" key="1">
    <citation type="submission" date="2024-09" db="EMBL/GenBank/DDBJ databases">
        <title>Chromosome-scale assembly of Riccia sorocarpa.</title>
        <authorList>
            <person name="Paukszto L."/>
        </authorList>
    </citation>
    <scope>NUCLEOTIDE SEQUENCE [LARGE SCALE GENOMIC DNA]</scope>
    <source>
        <strain evidence="6">LP-2024</strain>
        <tissue evidence="6">Aerial parts of the thallus</tissue>
    </source>
</reference>
<dbReference type="PRINTS" id="PR00080">
    <property type="entry name" value="SDRFAMILY"/>
</dbReference>
<evidence type="ECO:0000313" key="6">
    <source>
        <dbReference type="EMBL" id="KAL3682343.1"/>
    </source>
</evidence>
<dbReference type="InterPro" id="IPR036291">
    <property type="entry name" value="NAD(P)-bd_dom_sf"/>
</dbReference>
<evidence type="ECO:0000256" key="4">
    <source>
        <dbReference type="ARBA" id="ARBA00048009"/>
    </source>
</evidence>
<protein>
    <recommendedName>
        <fullName evidence="3">2,4-dienoyl-CoA reductase [(3E)-enoyl-CoA-producing]</fullName>
        <ecNumber evidence="3">1.3.1.124</ecNumber>
    </recommendedName>
</protein>
<evidence type="ECO:0000256" key="3">
    <source>
        <dbReference type="ARBA" id="ARBA00026117"/>
    </source>
</evidence>
<name>A0ABD3GTQ0_9MARC</name>
<dbReference type="PANTHER" id="PTHR43296:SF2">
    <property type="entry name" value="PEROXISOMAL 2,4-DIENOYL-COA REDUCTASE [(3E)-ENOYL-COA-PRODUCING]"/>
    <property type="match status" value="1"/>
</dbReference>
<dbReference type="Gene3D" id="3.40.50.720">
    <property type="entry name" value="NAD(P)-binding Rossmann-like Domain"/>
    <property type="match status" value="1"/>
</dbReference>
<proteinExistence type="predicted"/>
<dbReference type="InterPro" id="IPR045017">
    <property type="entry name" value="DECR2-like"/>
</dbReference>
<evidence type="ECO:0000313" key="7">
    <source>
        <dbReference type="Proteomes" id="UP001633002"/>
    </source>
</evidence>
<keyword evidence="2" id="KW-0560">Oxidoreductase</keyword>
<dbReference type="InterPro" id="IPR002347">
    <property type="entry name" value="SDR_fam"/>
</dbReference>
<comment type="catalytic activity">
    <reaction evidence="4">
        <text>a (2E,4E)-dienoyl-CoA + NADPH + H(+) = a 4,5-saturated-(3E)-enoyl-CoA + NADP(+)</text>
        <dbReference type="Rhea" id="RHEA:45912"/>
        <dbReference type="ChEBI" id="CHEBI:15378"/>
        <dbReference type="ChEBI" id="CHEBI:57783"/>
        <dbReference type="ChEBI" id="CHEBI:58349"/>
        <dbReference type="ChEBI" id="CHEBI:85101"/>
        <dbReference type="ChEBI" id="CHEBI:85493"/>
        <dbReference type="EC" id="1.3.1.124"/>
    </reaction>
</comment>
<gene>
    <name evidence="6" type="ORF">R1sor_000365</name>
</gene>
<sequence length="295" mass="31685">MATKSFFAADLFEGKVALLTGGGSGIGLEMSTYFGRHGAKIAIMGRRKEVLDDAVKLLASQGIKAIGFQGDVRNKDDCTRAVETTVDELGRLDILVNGAAGNFLCAAEDLSPNAFKTVMDIDTLGTYQMCYAALHYLKRGGKGKQPHEGGVILSISATLHYTASWYQIHVSAAKAAVDSITRSLALEWGTDFGIRVNGIAPGPIRDTPGMDKLSVDFDEKIAKNIPLGRYGDKHDIANCALFICSEAGGYINGATVPVDGGQWVSKVRMLSNDVIRSFSRGYEQNRKKALAKSKL</sequence>
<dbReference type="Proteomes" id="UP001633002">
    <property type="component" value="Unassembled WGS sequence"/>
</dbReference>